<keyword evidence="3 6" id="KW-0285">Flavoprotein</keyword>
<keyword evidence="4 6" id="KW-0274">FAD</keyword>
<dbReference type="EMBL" id="FOXA01000010">
    <property type="protein sequence ID" value="SFP67079.1"/>
    <property type="molecule type" value="Genomic_DNA"/>
</dbReference>
<evidence type="ECO:0000256" key="2">
    <source>
        <dbReference type="ARBA" id="ARBA00009347"/>
    </source>
</evidence>
<comment type="similarity">
    <text evidence="2 6">Belongs to the acyl-CoA dehydrogenase family.</text>
</comment>
<dbReference type="InterPro" id="IPR013786">
    <property type="entry name" value="AcylCoA_DH/ox_N"/>
</dbReference>
<dbReference type="STRING" id="441119.SAMN04488047_110100"/>
<comment type="cofactor">
    <cofactor evidence="1 6">
        <name>FAD</name>
        <dbReference type="ChEBI" id="CHEBI:57692"/>
    </cofactor>
</comment>
<evidence type="ECO:0000259" key="8">
    <source>
        <dbReference type="Pfam" id="PF02770"/>
    </source>
</evidence>
<accession>A0A1I5S8S1</accession>
<dbReference type="Gene3D" id="2.40.110.10">
    <property type="entry name" value="Butyryl-CoA Dehydrogenase, subunit A, domain 2"/>
    <property type="match status" value="1"/>
</dbReference>
<dbReference type="GO" id="GO:0005886">
    <property type="term" value="C:plasma membrane"/>
    <property type="evidence" value="ECO:0007669"/>
    <property type="project" value="TreeGrafter"/>
</dbReference>
<dbReference type="Pfam" id="PF02771">
    <property type="entry name" value="Acyl-CoA_dh_N"/>
    <property type="match status" value="1"/>
</dbReference>
<dbReference type="Pfam" id="PF00441">
    <property type="entry name" value="Acyl-CoA_dh_1"/>
    <property type="match status" value="1"/>
</dbReference>
<dbReference type="InterPro" id="IPR046373">
    <property type="entry name" value="Acyl-CoA_Oxase/DH_mid-dom_sf"/>
</dbReference>
<keyword evidence="11" id="KW-1185">Reference proteome</keyword>
<name>A0A1I5S8S1_9RHOB</name>
<dbReference type="AlphaFoldDB" id="A0A1I5S8S1"/>
<protein>
    <submittedName>
        <fullName evidence="10">Acyl-CoA dehydrogenase</fullName>
    </submittedName>
</protein>
<gene>
    <name evidence="10" type="ORF">SAMN04488047_110100</name>
</gene>
<dbReference type="FunFam" id="2.40.110.10:FF:000011">
    <property type="entry name" value="Acyl-CoA dehydrogenase FadE34"/>
    <property type="match status" value="1"/>
</dbReference>
<dbReference type="SUPFAM" id="SSF47203">
    <property type="entry name" value="Acyl-CoA dehydrogenase C-terminal domain-like"/>
    <property type="match status" value="1"/>
</dbReference>
<evidence type="ECO:0000256" key="6">
    <source>
        <dbReference type="RuleBase" id="RU362125"/>
    </source>
</evidence>
<evidence type="ECO:0000259" key="9">
    <source>
        <dbReference type="Pfam" id="PF02771"/>
    </source>
</evidence>
<dbReference type="GO" id="GO:0050660">
    <property type="term" value="F:flavin adenine dinucleotide binding"/>
    <property type="evidence" value="ECO:0007669"/>
    <property type="project" value="InterPro"/>
</dbReference>
<evidence type="ECO:0000256" key="3">
    <source>
        <dbReference type="ARBA" id="ARBA00022630"/>
    </source>
</evidence>
<feature type="domain" description="Acyl-CoA oxidase/dehydrogenase middle" evidence="8">
    <location>
        <begin position="125"/>
        <end position="202"/>
    </location>
</feature>
<dbReference type="InterPro" id="IPR009075">
    <property type="entry name" value="AcylCo_DH/oxidase_C"/>
</dbReference>
<dbReference type="RefSeq" id="WP_093422741.1">
    <property type="nucleotide sequence ID" value="NZ_FOXA01000010.1"/>
</dbReference>
<evidence type="ECO:0000259" key="7">
    <source>
        <dbReference type="Pfam" id="PF00441"/>
    </source>
</evidence>
<dbReference type="InterPro" id="IPR006091">
    <property type="entry name" value="Acyl-CoA_Oxase/DH_mid-dom"/>
</dbReference>
<keyword evidence="5 6" id="KW-0560">Oxidoreductase</keyword>
<dbReference type="Gene3D" id="1.20.140.10">
    <property type="entry name" value="Butyryl-CoA Dehydrogenase, subunit A, domain 3"/>
    <property type="match status" value="1"/>
</dbReference>
<evidence type="ECO:0000313" key="10">
    <source>
        <dbReference type="EMBL" id="SFP67079.1"/>
    </source>
</evidence>
<dbReference type="InterPro" id="IPR052161">
    <property type="entry name" value="Mycobact_Acyl-CoA_DH"/>
</dbReference>
<dbReference type="PANTHER" id="PTHR43292:SF3">
    <property type="entry name" value="ACYL-COA DEHYDROGENASE FADE29"/>
    <property type="match status" value="1"/>
</dbReference>
<dbReference type="InterPro" id="IPR036250">
    <property type="entry name" value="AcylCo_DH-like_C"/>
</dbReference>
<proteinExistence type="inferred from homology"/>
<dbReference type="Proteomes" id="UP000199356">
    <property type="component" value="Unassembled WGS sequence"/>
</dbReference>
<evidence type="ECO:0000256" key="4">
    <source>
        <dbReference type="ARBA" id="ARBA00022827"/>
    </source>
</evidence>
<dbReference type="Pfam" id="PF02770">
    <property type="entry name" value="Acyl-CoA_dh_M"/>
    <property type="match status" value="1"/>
</dbReference>
<dbReference type="GO" id="GO:0016627">
    <property type="term" value="F:oxidoreductase activity, acting on the CH-CH group of donors"/>
    <property type="evidence" value="ECO:0007669"/>
    <property type="project" value="InterPro"/>
</dbReference>
<evidence type="ECO:0000256" key="5">
    <source>
        <dbReference type="ARBA" id="ARBA00023002"/>
    </source>
</evidence>
<feature type="domain" description="Acyl-CoA dehydrogenase/oxidase N-terminal" evidence="9">
    <location>
        <begin position="6"/>
        <end position="121"/>
    </location>
</feature>
<feature type="domain" description="Acyl-CoA dehydrogenase/oxidase C-terminal" evidence="7">
    <location>
        <begin position="231"/>
        <end position="396"/>
    </location>
</feature>
<evidence type="ECO:0000256" key="1">
    <source>
        <dbReference type="ARBA" id="ARBA00001974"/>
    </source>
</evidence>
<sequence>MDLTYTDEQKAFREEVRAFLNEKLPARLSDKVATGKRLTKADYEEWHAILNARGWLGVTWPKEFGGTGWDAVQRHIFEEETTRAHAPRIVPFGLNMLGPVLMKYGSKEQQDHYLPRILNGEDWWCQGYSEPGAGSDLAAVKTTAVREGDHYIVNGQKTWTTLGQHADMIFCLVRTSKEGKPQEGISFLLIDMNTPGVEVRPIVLIDGEAEVNEVWLQDVKVPVENLVGEENKGWTYAKYLLTHERTNIAGVGFANTALENLRRIARLEKSGGRPLIENPFFAAKLAQVEIDLMAMATTNLRTIAAAAAGQAPGAESSMLKIKGTVIRQEINALTRQAVGPYALPFVSEALDEGSNVEPVGPDYALPATQAYFNNRKLSIYGGSNEVQRQIISKAILEL</sequence>
<organism evidence="10 11">
    <name type="scientific">Tranquillimonas alkanivorans</name>
    <dbReference type="NCBI Taxonomy" id="441119"/>
    <lineage>
        <taxon>Bacteria</taxon>
        <taxon>Pseudomonadati</taxon>
        <taxon>Pseudomonadota</taxon>
        <taxon>Alphaproteobacteria</taxon>
        <taxon>Rhodobacterales</taxon>
        <taxon>Roseobacteraceae</taxon>
        <taxon>Tranquillimonas</taxon>
    </lineage>
</organism>
<dbReference type="OrthoDB" id="9775090at2"/>
<dbReference type="InterPro" id="IPR037069">
    <property type="entry name" value="AcylCoA_DH/ox_N_sf"/>
</dbReference>
<dbReference type="PANTHER" id="PTHR43292">
    <property type="entry name" value="ACYL-COA DEHYDROGENASE"/>
    <property type="match status" value="1"/>
</dbReference>
<dbReference type="SUPFAM" id="SSF56645">
    <property type="entry name" value="Acyl-CoA dehydrogenase NM domain-like"/>
    <property type="match status" value="1"/>
</dbReference>
<dbReference type="InterPro" id="IPR009100">
    <property type="entry name" value="AcylCoA_DH/oxidase_NM_dom_sf"/>
</dbReference>
<reference evidence="10 11" key="1">
    <citation type="submission" date="2016-10" db="EMBL/GenBank/DDBJ databases">
        <authorList>
            <person name="de Groot N.N."/>
        </authorList>
    </citation>
    <scope>NUCLEOTIDE SEQUENCE [LARGE SCALE GENOMIC DNA]</scope>
    <source>
        <strain evidence="10 11">DSM 19547</strain>
    </source>
</reference>
<evidence type="ECO:0000313" key="11">
    <source>
        <dbReference type="Proteomes" id="UP000199356"/>
    </source>
</evidence>
<dbReference type="Gene3D" id="1.10.540.10">
    <property type="entry name" value="Acyl-CoA dehydrogenase/oxidase, N-terminal domain"/>
    <property type="match status" value="1"/>
</dbReference>